<comment type="caution">
    <text evidence="12">The sequence shown here is derived from an EMBL/GenBank/DDBJ whole genome shotgun (WGS) entry which is preliminary data.</text>
</comment>
<dbReference type="EMBL" id="LGTL01000019">
    <property type="protein sequence ID" value="KPA76858.1"/>
    <property type="molecule type" value="Genomic_DNA"/>
</dbReference>
<dbReference type="PANTHER" id="PTHR31539:SF1">
    <property type="entry name" value="CENTROSOMAL PROTEIN OF 19 KDA"/>
    <property type="match status" value="1"/>
</dbReference>
<evidence type="ECO:0000313" key="12">
    <source>
        <dbReference type="EMBL" id="KPA76858.1"/>
    </source>
</evidence>
<evidence type="ECO:0000256" key="4">
    <source>
        <dbReference type="ARBA" id="ARBA00009371"/>
    </source>
</evidence>
<gene>
    <name evidence="12" type="ORF">ABB37_07654</name>
</gene>
<feature type="compositionally biased region" description="Polar residues" evidence="11">
    <location>
        <begin position="265"/>
        <end position="275"/>
    </location>
</feature>
<dbReference type="AlphaFoldDB" id="A0A0N0VE31"/>
<dbReference type="PANTHER" id="PTHR31539">
    <property type="entry name" value="CENTROSOMAL PROTEIN OF 19K CEP19"/>
    <property type="match status" value="1"/>
</dbReference>
<feature type="region of interest" description="Disordered" evidence="11">
    <location>
        <begin position="264"/>
        <end position="316"/>
    </location>
</feature>
<evidence type="ECO:0000256" key="6">
    <source>
        <dbReference type="ARBA" id="ARBA00022490"/>
    </source>
</evidence>
<proteinExistence type="inferred from homology"/>
<evidence type="ECO:0000256" key="1">
    <source>
        <dbReference type="ARBA" id="ARBA00004114"/>
    </source>
</evidence>
<evidence type="ECO:0000256" key="10">
    <source>
        <dbReference type="ARBA" id="ARBA00023273"/>
    </source>
</evidence>
<dbReference type="Pfam" id="PF14933">
    <property type="entry name" value="CEP19"/>
    <property type="match status" value="1"/>
</dbReference>
<dbReference type="VEuPathDB" id="TriTrypDB:LpyrH10_19_2050"/>
<evidence type="ECO:0000256" key="7">
    <source>
        <dbReference type="ARBA" id="ARBA00022794"/>
    </source>
</evidence>
<accession>A0A0N0VE31</accession>
<evidence type="ECO:0000256" key="5">
    <source>
        <dbReference type="ARBA" id="ARBA00022015"/>
    </source>
</evidence>
<evidence type="ECO:0000313" key="13">
    <source>
        <dbReference type="Proteomes" id="UP000037923"/>
    </source>
</evidence>
<evidence type="ECO:0000256" key="9">
    <source>
        <dbReference type="ARBA" id="ARBA00023212"/>
    </source>
</evidence>
<dbReference type="Proteomes" id="UP000037923">
    <property type="component" value="Unassembled WGS sequence"/>
</dbReference>
<dbReference type="GO" id="GO:0097712">
    <property type="term" value="P:vesicle targeting, trans-Golgi to periciliary membrane compartment"/>
    <property type="evidence" value="ECO:0007669"/>
    <property type="project" value="TreeGrafter"/>
</dbReference>
<dbReference type="RefSeq" id="XP_015655297.1">
    <property type="nucleotide sequence ID" value="XM_015806375.1"/>
</dbReference>
<evidence type="ECO:0000256" key="2">
    <source>
        <dbReference type="ARBA" id="ARBA00004120"/>
    </source>
</evidence>
<keyword evidence="10" id="KW-0966">Cell projection</keyword>
<dbReference type="GeneID" id="26907939"/>
<reference evidence="12 13" key="1">
    <citation type="submission" date="2015-07" db="EMBL/GenBank/DDBJ databases">
        <title>High-quality genome of monoxenous trypanosomatid Leptomonas pyrrhocoris.</title>
        <authorList>
            <person name="Flegontov P."/>
            <person name="Butenko A."/>
            <person name="Firsov S."/>
            <person name="Vlcek C."/>
            <person name="Logacheva M.D."/>
            <person name="Field M."/>
            <person name="Filatov D."/>
            <person name="Flegontova O."/>
            <person name="Gerasimov E."/>
            <person name="Jackson A.P."/>
            <person name="Kelly S."/>
            <person name="Opperdoes F."/>
            <person name="O'Reilly A."/>
            <person name="Votypka J."/>
            <person name="Yurchenko V."/>
            <person name="Lukes J."/>
        </authorList>
    </citation>
    <scope>NUCLEOTIDE SEQUENCE [LARGE SCALE GENOMIC DNA]</scope>
    <source>
        <strain evidence="12">H10</strain>
    </source>
</reference>
<evidence type="ECO:0000256" key="8">
    <source>
        <dbReference type="ARBA" id="ARBA00023069"/>
    </source>
</evidence>
<dbReference type="GO" id="GO:0036064">
    <property type="term" value="C:ciliary basal body"/>
    <property type="evidence" value="ECO:0007669"/>
    <property type="project" value="TreeGrafter"/>
</dbReference>
<sequence length="384" mass="42349">MERKHSRSPTSEVTSCNDLGAELWALVYHLFAKYKDNCTLAVRELGLRTHHEFESGSSALFPRSPADVKRSVWYADMSAAYSALREDLHQTHLADVTEATDLVLSLYPDGCNVSEYAEAVRTSAAVLPCTVPSDMIDFFVSKKGDEFKADGVHVVAGEALAKDVIEGLMFSALLPRQWWCARFAAVARARRVGVKGSPPTLFIEYERPPGVVHVRRIHLGSHLRENTPTVHLARRLATTHESLLSEAQFQSLLLRCQRLMRHSPATASPATTRSSPLPAATVSAAPMQQPATSPAATESSDGDRAKSTKPQKADLGLLYRDPDAALQNVDLNDADDVTLREFKEVMNEGFNKNVIKPGDPGYVYDKRLEVTKSAQQSEWDDDSD</sequence>
<keyword evidence="13" id="KW-1185">Reference proteome</keyword>
<evidence type="ECO:0000256" key="3">
    <source>
        <dbReference type="ARBA" id="ARBA00004186"/>
    </source>
</evidence>
<dbReference type="OMA" id="TPRQWWC"/>
<comment type="similarity">
    <text evidence="4">Belongs to the CEP19 family.</text>
</comment>
<dbReference type="GO" id="GO:0005814">
    <property type="term" value="C:centriole"/>
    <property type="evidence" value="ECO:0007669"/>
    <property type="project" value="UniProtKB-SubCell"/>
</dbReference>
<name>A0A0N0VE31_LEPPY</name>
<feature type="compositionally biased region" description="Polar residues" evidence="11">
    <location>
        <begin position="289"/>
        <end position="299"/>
    </location>
</feature>
<dbReference type="GO" id="GO:0034454">
    <property type="term" value="P:microtubule anchoring at centrosome"/>
    <property type="evidence" value="ECO:0007669"/>
    <property type="project" value="TreeGrafter"/>
</dbReference>
<keyword evidence="6" id="KW-0963">Cytoplasm</keyword>
<dbReference type="OrthoDB" id="2163581at2759"/>
<comment type="subcellular location">
    <subcellularLocation>
        <location evidence="2">Cytoplasm</location>
        <location evidence="2">Cytoskeleton</location>
        <location evidence="2">Cilium basal body</location>
    </subcellularLocation>
    <subcellularLocation>
        <location evidence="1">Cytoplasm</location>
        <location evidence="1">Cytoskeleton</location>
        <location evidence="1">Microtubule organizing center</location>
        <location evidence="1">Centrosome</location>
        <location evidence="1">Centriole</location>
    </subcellularLocation>
    <subcellularLocation>
        <location evidence="3">Cytoplasm</location>
        <location evidence="3">Cytoskeleton</location>
        <location evidence="3">Spindle</location>
    </subcellularLocation>
</comment>
<organism evidence="12 13">
    <name type="scientific">Leptomonas pyrrhocoris</name>
    <name type="common">Firebug parasite</name>
    <dbReference type="NCBI Taxonomy" id="157538"/>
    <lineage>
        <taxon>Eukaryota</taxon>
        <taxon>Discoba</taxon>
        <taxon>Euglenozoa</taxon>
        <taxon>Kinetoplastea</taxon>
        <taxon>Metakinetoplastina</taxon>
        <taxon>Trypanosomatida</taxon>
        <taxon>Trypanosomatidae</taxon>
        <taxon>Leishmaniinae</taxon>
        <taxon>Leptomonas</taxon>
    </lineage>
</organism>
<protein>
    <recommendedName>
        <fullName evidence="5">Centrosomal protein of 19 kDa</fullName>
    </recommendedName>
</protein>
<keyword evidence="8" id="KW-0969">Cilium</keyword>
<dbReference type="GO" id="GO:0000922">
    <property type="term" value="C:spindle pole"/>
    <property type="evidence" value="ECO:0007669"/>
    <property type="project" value="TreeGrafter"/>
</dbReference>
<evidence type="ECO:0000256" key="11">
    <source>
        <dbReference type="SAM" id="MobiDB-lite"/>
    </source>
</evidence>
<keyword evidence="9" id="KW-0206">Cytoskeleton</keyword>
<dbReference type="InterPro" id="IPR029412">
    <property type="entry name" value="CEP19"/>
</dbReference>
<keyword evidence="7" id="KW-0970">Cilium biogenesis/degradation</keyword>